<reference evidence="2" key="1">
    <citation type="journal article" date="2019" name="bioRxiv">
        <title>The Genome of the Zebra Mussel, Dreissena polymorpha: A Resource for Invasive Species Research.</title>
        <authorList>
            <person name="McCartney M.A."/>
            <person name="Auch B."/>
            <person name="Kono T."/>
            <person name="Mallez S."/>
            <person name="Zhang Y."/>
            <person name="Obille A."/>
            <person name="Becker A."/>
            <person name="Abrahante J.E."/>
            <person name="Garbe J."/>
            <person name="Badalamenti J.P."/>
            <person name="Herman A."/>
            <person name="Mangelson H."/>
            <person name="Liachko I."/>
            <person name="Sullivan S."/>
            <person name="Sone E.D."/>
            <person name="Koren S."/>
            <person name="Silverstein K.A.T."/>
            <person name="Beckman K.B."/>
            <person name="Gohl D.M."/>
        </authorList>
    </citation>
    <scope>NUCLEOTIDE SEQUENCE</scope>
    <source>
        <strain evidence="2">Duluth1</strain>
        <tissue evidence="2">Whole animal</tissue>
    </source>
</reference>
<name>A0A9D4KPP6_DREPO</name>
<evidence type="ECO:0000313" key="3">
    <source>
        <dbReference type="Proteomes" id="UP000828390"/>
    </source>
</evidence>
<feature type="region of interest" description="Disordered" evidence="1">
    <location>
        <begin position="1"/>
        <end position="40"/>
    </location>
</feature>
<proteinExistence type="predicted"/>
<reference evidence="2" key="2">
    <citation type="submission" date="2020-11" db="EMBL/GenBank/DDBJ databases">
        <authorList>
            <person name="McCartney M.A."/>
            <person name="Auch B."/>
            <person name="Kono T."/>
            <person name="Mallez S."/>
            <person name="Becker A."/>
            <person name="Gohl D.M."/>
            <person name="Silverstein K.A.T."/>
            <person name="Koren S."/>
            <person name="Bechman K.B."/>
            <person name="Herman A."/>
            <person name="Abrahante J.E."/>
            <person name="Garbe J."/>
        </authorList>
    </citation>
    <scope>NUCLEOTIDE SEQUENCE</scope>
    <source>
        <strain evidence="2">Duluth1</strain>
        <tissue evidence="2">Whole animal</tissue>
    </source>
</reference>
<gene>
    <name evidence="2" type="ORF">DPMN_117066</name>
</gene>
<sequence length="80" mass="9293">MPNRKVAARQKPPPQTEDQPDDGQHDQRKEEPSQPQINLEQTEAIAKFFEDNTLFYDLTHKDYKKRAKGKISSSKNLVIQ</sequence>
<comment type="caution">
    <text evidence="2">The sequence shown here is derived from an EMBL/GenBank/DDBJ whole genome shotgun (WGS) entry which is preliminary data.</text>
</comment>
<keyword evidence="3" id="KW-1185">Reference proteome</keyword>
<dbReference type="Proteomes" id="UP000828390">
    <property type="component" value="Unassembled WGS sequence"/>
</dbReference>
<dbReference type="AlphaFoldDB" id="A0A9D4KPP6"/>
<organism evidence="2 3">
    <name type="scientific">Dreissena polymorpha</name>
    <name type="common">Zebra mussel</name>
    <name type="synonym">Mytilus polymorpha</name>
    <dbReference type="NCBI Taxonomy" id="45954"/>
    <lineage>
        <taxon>Eukaryota</taxon>
        <taxon>Metazoa</taxon>
        <taxon>Spiralia</taxon>
        <taxon>Lophotrochozoa</taxon>
        <taxon>Mollusca</taxon>
        <taxon>Bivalvia</taxon>
        <taxon>Autobranchia</taxon>
        <taxon>Heteroconchia</taxon>
        <taxon>Euheterodonta</taxon>
        <taxon>Imparidentia</taxon>
        <taxon>Neoheterodontei</taxon>
        <taxon>Myida</taxon>
        <taxon>Dreissenoidea</taxon>
        <taxon>Dreissenidae</taxon>
        <taxon>Dreissena</taxon>
    </lineage>
</organism>
<evidence type="ECO:0000256" key="1">
    <source>
        <dbReference type="SAM" id="MobiDB-lite"/>
    </source>
</evidence>
<dbReference type="EMBL" id="JAIWYP010000004">
    <property type="protein sequence ID" value="KAH3843546.1"/>
    <property type="molecule type" value="Genomic_DNA"/>
</dbReference>
<protein>
    <submittedName>
        <fullName evidence="2">Uncharacterized protein</fullName>
    </submittedName>
</protein>
<evidence type="ECO:0000313" key="2">
    <source>
        <dbReference type="EMBL" id="KAH3843546.1"/>
    </source>
</evidence>
<feature type="compositionally biased region" description="Basic and acidic residues" evidence="1">
    <location>
        <begin position="22"/>
        <end position="32"/>
    </location>
</feature>
<accession>A0A9D4KPP6</accession>